<protein>
    <submittedName>
        <fullName evidence="2">Predicted protein</fullName>
    </submittedName>
</protein>
<sequence>MESRRKFFGEQRRSGSNNRAGRHCFDQLDHLRQPLGRAYGESHLGGGESTELGLTSAICTDPHIAAQYFILSLPTRLDVAIAANIRREAYIHPPTPWLL</sequence>
<keyword evidence="3" id="KW-1185">Reference proteome</keyword>
<evidence type="ECO:0000256" key="1">
    <source>
        <dbReference type="SAM" id="MobiDB-lite"/>
    </source>
</evidence>
<name>E5AB16_LEPMJ</name>
<gene>
    <name evidence="2" type="ORF">LEMA_P019870.1</name>
</gene>
<dbReference type="VEuPathDB" id="FungiDB:LEMA_P019870.1"/>
<reference evidence="3" key="1">
    <citation type="journal article" date="2011" name="Nat. Commun.">
        <title>Effector diversification within compartments of the Leptosphaeria maculans genome affected by Repeat-Induced Point mutations.</title>
        <authorList>
            <person name="Rouxel T."/>
            <person name="Grandaubert J."/>
            <person name="Hane J.K."/>
            <person name="Hoede C."/>
            <person name="van de Wouw A.P."/>
            <person name="Couloux A."/>
            <person name="Dominguez V."/>
            <person name="Anthouard V."/>
            <person name="Bally P."/>
            <person name="Bourras S."/>
            <person name="Cozijnsen A.J."/>
            <person name="Ciuffetti L.M."/>
            <person name="Degrave A."/>
            <person name="Dilmaghani A."/>
            <person name="Duret L."/>
            <person name="Fudal I."/>
            <person name="Goodwin S.B."/>
            <person name="Gout L."/>
            <person name="Glaser N."/>
            <person name="Linglin J."/>
            <person name="Kema G.H.J."/>
            <person name="Lapalu N."/>
            <person name="Lawrence C.B."/>
            <person name="May K."/>
            <person name="Meyer M."/>
            <person name="Ollivier B."/>
            <person name="Poulain J."/>
            <person name="Schoch C.L."/>
            <person name="Simon A."/>
            <person name="Spatafora J.W."/>
            <person name="Stachowiak A."/>
            <person name="Turgeon B.G."/>
            <person name="Tyler B.M."/>
            <person name="Vincent D."/>
            <person name="Weissenbach J."/>
            <person name="Amselem J."/>
            <person name="Quesneville H."/>
            <person name="Oliver R.P."/>
            <person name="Wincker P."/>
            <person name="Balesdent M.-H."/>
            <person name="Howlett B.J."/>
        </authorList>
    </citation>
    <scope>NUCLEOTIDE SEQUENCE [LARGE SCALE GENOMIC DNA]</scope>
    <source>
        <strain evidence="3">JN3 / isolate v23.1.3 / race Av1-4-5-6-7-8</strain>
    </source>
</reference>
<dbReference type="EMBL" id="FP929138">
    <property type="protein sequence ID" value="CBY00857.1"/>
    <property type="molecule type" value="Genomic_DNA"/>
</dbReference>
<dbReference type="InParanoid" id="E5AB16"/>
<dbReference type="Proteomes" id="UP000002668">
    <property type="component" value="Genome"/>
</dbReference>
<evidence type="ECO:0000313" key="2">
    <source>
        <dbReference type="EMBL" id="CBY00857.1"/>
    </source>
</evidence>
<feature type="compositionally biased region" description="Basic and acidic residues" evidence="1">
    <location>
        <begin position="1"/>
        <end position="13"/>
    </location>
</feature>
<evidence type="ECO:0000313" key="3">
    <source>
        <dbReference type="Proteomes" id="UP000002668"/>
    </source>
</evidence>
<feature type="region of interest" description="Disordered" evidence="1">
    <location>
        <begin position="1"/>
        <end position="21"/>
    </location>
</feature>
<dbReference type="HOGENOM" id="CLU_2320839_0_0_1"/>
<dbReference type="AlphaFoldDB" id="E5AB16"/>
<organism evidence="3">
    <name type="scientific">Leptosphaeria maculans (strain JN3 / isolate v23.1.3 / race Av1-4-5-6-7-8)</name>
    <name type="common">Blackleg fungus</name>
    <name type="synonym">Phoma lingam</name>
    <dbReference type="NCBI Taxonomy" id="985895"/>
    <lineage>
        <taxon>Eukaryota</taxon>
        <taxon>Fungi</taxon>
        <taxon>Dikarya</taxon>
        <taxon>Ascomycota</taxon>
        <taxon>Pezizomycotina</taxon>
        <taxon>Dothideomycetes</taxon>
        <taxon>Pleosporomycetidae</taxon>
        <taxon>Pleosporales</taxon>
        <taxon>Pleosporineae</taxon>
        <taxon>Leptosphaeriaceae</taxon>
        <taxon>Plenodomus</taxon>
        <taxon>Plenodomus lingam/Leptosphaeria maculans species complex</taxon>
    </lineage>
</organism>
<accession>E5AB16</accession>
<proteinExistence type="predicted"/>